<reference evidence="1" key="1">
    <citation type="journal article" date="2016" name="Nat. Genet.">
        <title>A high-quality carrot genome assembly provides new insights into carotenoid accumulation and asterid genome evolution.</title>
        <authorList>
            <person name="Iorizzo M."/>
            <person name="Ellison S."/>
            <person name="Senalik D."/>
            <person name="Zeng P."/>
            <person name="Satapoomin P."/>
            <person name="Huang J."/>
            <person name="Bowman M."/>
            <person name="Iovene M."/>
            <person name="Sanseverino W."/>
            <person name="Cavagnaro P."/>
            <person name="Yildiz M."/>
            <person name="Macko-Podgorni A."/>
            <person name="Moranska E."/>
            <person name="Grzebelus E."/>
            <person name="Grzebelus D."/>
            <person name="Ashrafi H."/>
            <person name="Zheng Z."/>
            <person name="Cheng S."/>
            <person name="Spooner D."/>
            <person name="Van Deynze A."/>
            <person name="Simon P."/>
        </authorList>
    </citation>
    <scope>NUCLEOTIDE SEQUENCE</scope>
    <source>
        <tissue evidence="1">Leaf</tissue>
    </source>
</reference>
<evidence type="ECO:0000313" key="2">
    <source>
        <dbReference type="Proteomes" id="UP000077755"/>
    </source>
</evidence>
<evidence type="ECO:0000313" key="1">
    <source>
        <dbReference type="EMBL" id="WOH03858.1"/>
    </source>
</evidence>
<name>A0A161YBD5_DAUCS</name>
<keyword evidence="2" id="KW-1185">Reference proteome</keyword>
<dbReference type="Gramene" id="KZM89849">
    <property type="protein sequence ID" value="KZM89849"/>
    <property type="gene ID" value="DCAR_022788"/>
</dbReference>
<sequence length="142" mass="15849">MLQTGSGAEFDEEVAEIRSAVVCEVNVVKEMLPYMTKEGLSIKNKTGFVALHIAMRQCHEGTIKLPSLYVILFGNLCALRCEHYINLFLKEVHAILKDLVHKSVTETVELKQYPSLRVEVLSAGVESLDTMKAESRKAPSIQ</sequence>
<protein>
    <submittedName>
        <fullName evidence="1">Uncharacterized protein</fullName>
    </submittedName>
</protein>
<proteinExistence type="predicted"/>
<dbReference type="EMBL" id="CP093348">
    <property type="protein sequence ID" value="WOH03858.1"/>
    <property type="molecule type" value="Genomic_DNA"/>
</dbReference>
<dbReference type="Proteomes" id="UP000077755">
    <property type="component" value="Chromosome 6"/>
</dbReference>
<organism evidence="1 2">
    <name type="scientific">Daucus carota subsp. sativus</name>
    <name type="common">Carrot</name>
    <dbReference type="NCBI Taxonomy" id="79200"/>
    <lineage>
        <taxon>Eukaryota</taxon>
        <taxon>Viridiplantae</taxon>
        <taxon>Streptophyta</taxon>
        <taxon>Embryophyta</taxon>
        <taxon>Tracheophyta</taxon>
        <taxon>Spermatophyta</taxon>
        <taxon>Magnoliopsida</taxon>
        <taxon>eudicotyledons</taxon>
        <taxon>Gunneridae</taxon>
        <taxon>Pentapetalae</taxon>
        <taxon>asterids</taxon>
        <taxon>campanulids</taxon>
        <taxon>Apiales</taxon>
        <taxon>Apiaceae</taxon>
        <taxon>Apioideae</taxon>
        <taxon>Scandiceae</taxon>
        <taxon>Daucinae</taxon>
        <taxon>Daucus</taxon>
        <taxon>Daucus sect. Daucus</taxon>
    </lineage>
</organism>
<accession>A0A161YBD5</accession>
<gene>
    <name evidence="1" type="ORF">DCAR_0623258</name>
</gene>
<dbReference type="AlphaFoldDB" id="A0A161YBD5"/>
<reference evidence="1" key="2">
    <citation type="submission" date="2022-03" db="EMBL/GenBank/DDBJ databases">
        <title>Draft title - Genomic analysis of global carrot germplasm unveils the trajectory of domestication and the origin of high carotenoid orange carrot.</title>
        <authorList>
            <person name="Iorizzo M."/>
            <person name="Ellison S."/>
            <person name="Senalik D."/>
            <person name="Macko-Podgorni A."/>
            <person name="Grzebelus D."/>
            <person name="Bostan H."/>
            <person name="Rolling W."/>
            <person name="Curaba J."/>
            <person name="Simon P."/>
        </authorList>
    </citation>
    <scope>NUCLEOTIDE SEQUENCE</scope>
    <source>
        <tissue evidence="1">Leaf</tissue>
    </source>
</reference>